<evidence type="ECO:0000259" key="2">
    <source>
        <dbReference type="Pfam" id="PF16401"/>
    </source>
</evidence>
<dbReference type="EMBL" id="NPDY01000044">
    <property type="protein sequence ID" value="PJZ68011.1"/>
    <property type="molecule type" value="Genomic_DNA"/>
</dbReference>
<dbReference type="OrthoDB" id="9788724at2"/>
<comment type="caution">
    <text evidence="4">The sequence shown here is derived from an EMBL/GenBank/DDBJ whole genome shotgun (WGS) entry which is preliminary data.</text>
</comment>
<keyword evidence="5" id="KW-1185">Reference proteome</keyword>
<dbReference type="Proteomes" id="UP000231962">
    <property type="component" value="Unassembled WGS sequence"/>
</dbReference>
<dbReference type="Pfam" id="PF16401">
    <property type="entry name" value="DUF5009"/>
    <property type="match status" value="1"/>
</dbReference>
<evidence type="ECO:0000256" key="1">
    <source>
        <dbReference type="SAM" id="Phobius"/>
    </source>
</evidence>
<feature type="transmembrane region" description="Helical" evidence="1">
    <location>
        <begin position="232"/>
        <end position="250"/>
    </location>
</feature>
<dbReference type="RefSeq" id="WP_100715570.1">
    <property type="nucleotide sequence ID" value="NZ_NPDY01000044.1"/>
</dbReference>
<keyword evidence="1" id="KW-0472">Membrane</keyword>
<evidence type="ECO:0000313" key="6">
    <source>
        <dbReference type="Proteomes" id="UP000231990"/>
    </source>
</evidence>
<evidence type="ECO:0000313" key="3">
    <source>
        <dbReference type="EMBL" id="PJZ68011.1"/>
    </source>
</evidence>
<feature type="transmembrane region" description="Helical" evidence="1">
    <location>
        <begin position="265"/>
        <end position="286"/>
    </location>
</feature>
<dbReference type="Proteomes" id="UP000231990">
    <property type="component" value="Unassembled WGS sequence"/>
</dbReference>
<proteinExistence type="predicted"/>
<protein>
    <recommendedName>
        <fullName evidence="2">DUF5009 domain-containing protein</fullName>
    </recommendedName>
</protein>
<dbReference type="PANTHER" id="PTHR31061">
    <property type="entry name" value="LD22376P"/>
    <property type="match status" value="1"/>
</dbReference>
<keyword evidence="1" id="KW-1133">Transmembrane helix</keyword>
<feature type="transmembrane region" description="Helical" evidence="1">
    <location>
        <begin position="137"/>
        <end position="154"/>
    </location>
</feature>
<sequence length="381" mass="43206">MGQDKNRSITLDSFRGLTVAGMILVNNPGTWSAIYSPLKHAPWNGCTPTDLVFPFFLFSVGASIPFSDRSKLEESHTSRIWKVLKRSLVLIFLGLVLHWFGDWSLEQLRIPGVLQRIGVVYFFSAILFFPEHPRLRGVLAAVILVLYWILLTKIPPPGIEAPSLEPSENWGAWLDRFVFGENHLWKSSKTWDPEGLLSTISAVASSLIGTFFGESLKKYLSSDRSKSLQISYLMRSLFASFVLCGLGKIWDLQFPINKSLWTSSYVLWTCGLAGISFSILFILEILSDFSKRMISEIFIPFGRNAILVFFGSGLLARSLNIIEVSNLKGGKISLKNWIFAQGFQSWTGNLELASFLYAFVNVLLWFGLLYLLDKKKWYWKI</sequence>
<dbReference type="EMBL" id="NPDZ01000030">
    <property type="protein sequence ID" value="PJZ71642.1"/>
    <property type="molecule type" value="Genomic_DNA"/>
</dbReference>
<dbReference type="AlphaFoldDB" id="A0A2M9ZHX9"/>
<name>A0A2M9ZHX9_9LEPT</name>
<accession>A0A2M9ZHX9</accession>
<keyword evidence="1" id="KW-0812">Transmembrane</keyword>
<feature type="transmembrane region" description="Helical" evidence="1">
    <location>
        <begin position="113"/>
        <end position="130"/>
    </location>
</feature>
<reference evidence="5 6" key="1">
    <citation type="submission" date="2017-07" db="EMBL/GenBank/DDBJ databases">
        <title>Leptospira spp. isolated from tropical soils.</title>
        <authorList>
            <person name="Thibeaux R."/>
            <person name="Iraola G."/>
            <person name="Ferres I."/>
            <person name="Bierque E."/>
            <person name="Girault D."/>
            <person name="Soupe-Gilbert M.-E."/>
            <person name="Picardeau M."/>
            <person name="Goarant C."/>
        </authorList>
    </citation>
    <scope>NUCLEOTIDE SEQUENCE [LARGE SCALE GENOMIC DNA]</scope>
    <source>
        <strain evidence="4 6">FH1-B-B1</strain>
        <strain evidence="3 5">FH1-B-C1</strain>
    </source>
</reference>
<feature type="transmembrane region" description="Helical" evidence="1">
    <location>
        <begin position="83"/>
        <end position="101"/>
    </location>
</feature>
<gene>
    <name evidence="3" type="ORF">CH360_18445</name>
    <name evidence="4" type="ORF">CH373_18430</name>
</gene>
<feature type="transmembrane region" description="Helical" evidence="1">
    <location>
        <begin position="352"/>
        <end position="372"/>
    </location>
</feature>
<feature type="transmembrane region" description="Helical" evidence="1">
    <location>
        <begin position="298"/>
        <end position="316"/>
    </location>
</feature>
<evidence type="ECO:0000313" key="5">
    <source>
        <dbReference type="Proteomes" id="UP000231962"/>
    </source>
</evidence>
<dbReference type="InterPro" id="IPR032176">
    <property type="entry name" value="DUF5009"/>
</dbReference>
<organism evidence="4 6">
    <name type="scientific">Leptospira perolatii</name>
    <dbReference type="NCBI Taxonomy" id="2023191"/>
    <lineage>
        <taxon>Bacteria</taxon>
        <taxon>Pseudomonadati</taxon>
        <taxon>Spirochaetota</taxon>
        <taxon>Spirochaetia</taxon>
        <taxon>Leptospirales</taxon>
        <taxon>Leptospiraceae</taxon>
        <taxon>Leptospira</taxon>
    </lineage>
</organism>
<feature type="transmembrane region" description="Helical" evidence="1">
    <location>
        <begin position="195"/>
        <end position="212"/>
    </location>
</feature>
<evidence type="ECO:0000313" key="4">
    <source>
        <dbReference type="EMBL" id="PJZ71642.1"/>
    </source>
</evidence>
<dbReference type="PANTHER" id="PTHR31061:SF24">
    <property type="entry name" value="LD22376P"/>
    <property type="match status" value="1"/>
</dbReference>
<feature type="domain" description="DUF5009" evidence="2">
    <location>
        <begin position="44"/>
        <end position="117"/>
    </location>
</feature>